<dbReference type="Gene3D" id="3.40.640.10">
    <property type="entry name" value="Type I PLP-dependent aspartate aminotransferase-like (Major domain)"/>
    <property type="match status" value="1"/>
</dbReference>
<dbReference type="EMBL" id="OBML01000011">
    <property type="protein sequence ID" value="SOC21626.1"/>
    <property type="molecule type" value="Genomic_DNA"/>
</dbReference>
<comment type="subunit">
    <text evidence="3">Homotetramer.</text>
</comment>
<comment type="cofactor">
    <cofactor evidence="1">
        <name>pyridoxal 5'-phosphate</name>
        <dbReference type="ChEBI" id="CHEBI:597326"/>
    </cofactor>
</comment>
<organism evidence="6 7">
    <name type="scientific">Stappia indica</name>
    <dbReference type="NCBI Taxonomy" id="538381"/>
    <lineage>
        <taxon>Bacteria</taxon>
        <taxon>Pseudomonadati</taxon>
        <taxon>Pseudomonadota</taxon>
        <taxon>Alphaproteobacteria</taxon>
        <taxon>Hyphomicrobiales</taxon>
        <taxon>Stappiaceae</taxon>
        <taxon>Stappia</taxon>
    </lineage>
</organism>
<keyword evidence="4" id="KW-0663">Pyridoxal phosphate</keyword>
<dbReference type="PANTHER" id="PTHR48097">
    <property type="entry name" value="L-THREONINE ALDOLASE-RELATED"/>
    <property type="match status" value="1"/>
</dbReference>
<protein>
    <submittedName>
        <fullName evidence="6">L-threonine aldolase</fullName>
    </submittedName>
</protein>
<dbReference type="Proteomes" id="UP000219331">
    <property type="component" value="Unassembled WGS sequence"/>
</dbReference>
<proteinExistence type="inferred from homology"/>
<dbReference type="SUPFAM" id="SSF53383">
    <property type="entry name" value="PLP-dependent transferases"/>
    <property type="match status" value="1"/>
</dbReference>
<feature type="domain" description="Aromatic amino acid beta-eliminating lyase/threonine aldolase" evidence="5">
    <location>
        <begin position="3"/>
        <end position="292"/>
    </location>
</feature>
<gene>
    <name evidence="6" type="ORF">SAMN05421512_111130</name>
</gene>
<dbReference type="GO" id="GO:0016829">
    <property type="term" value="F:lyase activity"/>
    <property type="evidence" value="ECO:0007669"/>
    <property type="project" value="InterPro"/>
</dbReference>
<dbReference type="OrthoDB" id="9774495at2"/>
<dbReference type="STRING" id="538381.GCA_001696535_01719"/>
<sequence>MIFASDNWAGASQPVMDAMVRHNTGAAPAYGTDPLTLKVRDRFREIFETDDLTVWFTATGTAANALTMAACARPGGLVLTSDIAHVLCDEWGATEFFSHGMKMVPVETRNGRISAQALSRELAKHPAGSRFGTPVAVSLTQASECGTVYPLDELAALTGVAKERDLVCHMDGARFANALVHLGCSPAEMTWKAGIDALSFGGTKNGCWCAEAIVVFNQDALRDLAAHRSRAGHLFSKSRFVAAQLDGYLENGHWLDSARHANAMASRLAEGLTASGHALAHPVEANEVFPVLDFATIARLREAGAAFYEWPEIEAGEGTSGVRLVTSFATTSEEVARFLEIAAG</sequence>
<evidence type="ECO:0000256" key="2">
    <source>
        <dbReference type="ARBA" id="ARBA00006966"/>
    </source>
</evidence>
<dbReference type="Gene3D" id="3.90.1150.10">
    <property type="entry name" value="Aspartate Aminotransferase, domain 1"/>
    <property type="match status" value="1"/>
</dbReference>
<dbReference type="AlphaFoldDB" id="A0A285TMA4"/>
<dbReference type="InterPro" id="IPR015424">
    <property type="entry name" value="PyrdxlP-dep_Trfase"/>
</dbReference>
<evidence type="ECO:0000256" key="3">
    <source>
        <dbReference type="ARBA" id="ARBA00011881"/>
    </source>
</evidence>
<evidence type="ECO:0000313" key="6">
    <source>
        <dbReference type="EMBL" id="SOC21626.1"/>
    </source>
</evidence>
<evidence type="ECO:0000313" key="7">
    <source>
        <dbReference type="Proteomes" id="UP000219331"/>
    </source>
</evidence>
<dbReference type="RefSeq" id="WP_097176009.1">
    <property type="nucleotide sequence ID" value="NZ_OBML01000011.1"/>
</dbReference>
<comment type="similarity">
    <text evidence="2">Belongs to the threonine aldolase family.</text>
</comment>
<dbReference type="InterPro" id="IPR001597">
    <property type="entry name" value="ArAA_b-elim_lyase/Thr_aldolase"/>
</dbReference>
<keyword evidence="7" id="KW-1185">Reference proteome</keyword>
<dbReference type="GO" id="GO:0006520">
    <property type="term" value="P:amino acid metabolic process"/>
    <property type="evidence" value="ECO:0007669"/>
    <property type="project" value="InterPro"/>
</dbReference>
<evidence type="ECO:0000256" key="1">
    <source>
        <dbReference type="ARBA" id="ARBA00001933"/>
    </source>
</evidence>
<dbReference type="InterPro" id="IPR015421">
    <property type="entry name" value="PyrdxlP-dep_Trfase_major"/>
</dbReference>
<evidence type="ECO:0000256" key="4">
    <source>
        <dbReference type="ARBA" id="ARBA00022898"/>
    </source>
</evidence>
<dbReference type="InterPro" id="IPR015422">
    <property type="entry name" value="PyrdxlP-dep_Trfase_small"/>
</dbReference>
<name>A0A285TMA4_9HYPH</name>
<dbReference type="PANTHER" id="PTHR48097:SF5">
    <property type="entry name" value="LOW SPECIFICITY L-THREONINE ALDOLASE"/>
    <property type="match status" value="1"/>
</dbReference>
<reference evidence="6 7" key="1">
    <citation type="submission" date="2017-08" db="EMBL/GenBank/DDBJ databases">
        <authorList>
            <person name="de Groot N.N."/>
        </authorList>
    </citation>
    <scope>NUCLEOTIDE SEQUENCE [LARGE SCALE GENOMIC DNA]</scope>
    <source>
        <strain evidence="6 7">USBA 352</strain>
    </source>
</reference>
<dbReference type="Pfam" id="PF01212">
    <property type="entry name" value="Beta_elim_lyase"/>
    <property type="match status" value="1"/>
</dbReference>
<evidence type="ECO:0000259" key="5">
    <source>
        <dbReference type="Pfam" id="PF01212"/>
    </source>
</evidence>
<accession>A0A285TMA4</accession>